<keyword evidence="7 8" id="KW-0119">Carbohydrate metabolism</keyword>
<keyword evidence="6 8" id="KW-0067">ATP-binding</keyword>
<evidence type="ECO:0000256" key="5">
    <source>
        <dbReference type="ARBA" id="ARBA00022777"/>
    </source>
</evidence>
<feature type="site" description="Important for activity" evidence="8">
    <location>
        <position position="13"/>
    </location>
</feature>
<sequence>MKEEIDVNFLGIDLGTSSVKLIIMNEKGGILTSVSKDYDISYPKVGWAEQNPDDWWNSTKDGIKELINSYNIKPETIDGISFSGQMHGLVILDSNNKVLMPAILWCDQRTQKQCDYLNKEFGQDKLSKYTGNMALTGFTFPKLLWVKENKPDIYAKIAHIMLPKDYISFKLTGMFASDVSDASGTIMFDVENRKWSKEILDLFEIKENVLPKVYESYEVIGNVSKKVSNETGLSTATKVIAGAGDQAAGAVGTGTVNSGILSVALGTSGVVFASSEKFYVDNENRLHSFCHANGKWHQMGVILSAASSLKWWVDNVSGDIFEKLLSEAEGSAVGSNKLFFLPYLIGERTPYNDPCAKGSFIGLNVTHKRGDMTRAILEGVAFALRDSLEILRTLNVDMKEVRISGGGSKSKLWRQIIADVFNLKVSIINSKEGPAYGAAILAAVGCKLFNSVDEACEALIKTTDITESIRENVEKYDKLYKVYSSLYTCLKDKFKEIDNLSDIV</sequence>
<dbReference type="EC" id="2.7.1.17" evidence="8 10"/>
<dbReference type="InterPro" id="IPR018484">
    <property type="entry name" value="FGGY_N"/>
</dbReference>
<protein>
    <recommendedName>
        <fullName evidence="8 10">Xylulose kinase</fullName>
        <shortName evidence="8 10">Xylulokinase</shortName>
        <ecNumber evidence="8 10">2.7.1.17</ecNumber>
    </recommendedName>
</protein>
<keyword evidence="3 8" id="KW-0808">Transferase</keyword>
<dbReference type="Proteomes" id="UP000244910">
    <property type="component" value="Chromosome"/>
</dbReference>
<evidence type="ECO:0000256" key="6">
    <source>
        <dbReference type="ARBA" id="ARBA00022840"/>
    </source>
</evidence>
<dbReference type="GO" id="GO:0005998">
    <property type="term" value="P:xylulose catabolic process"/>
    <property type="evidence" value="ECO:0007669"/>
    <property type="project" value="UniProtKB-UniRule"/>
</dbReference>
<evidence type="ECO:0000259" key="11">
    <source>
        <dbReference type="Pfam" id="PF00370"/>
    </source>
</evidence>
<evidence type="ECO:0000256" key="8">
    <source>
        <dbReference type="HAMAP-Rule" id="MF_02220"/>
    </source>
</evidence>
<feature type="active site" description="Proton acceptor" evidence="8">
    <location>
        <position position="245"/>
    </location>
</feature>
<dbReference type="PANTHER" id="PTHR43095:SF5">
    <property type="entry name" value="XYLULOSE KINASE"/>
    <property type="match status" value="1"/>
</dbReference>
<evidence type="ECO:0000256" key="1">
    <source>
        <dbReference type="ARBA" id="ARBA00009156"/>
    </source>
</evidence>
<dbReference type="CDD" id="cd07808">
    <property type="entry name" value="ASKHA_NBD_FGGY_EcXK-like"/>
    <property type="match status" value="1"/>
</dbReference>
<dbReference type="InterPro" id="IPR018483">
    <property type="entry name" value="Carb_kinase_FGGY_CS"/>
</dbReference>
<dbReference type="GO" id="GO:0005524">
    <property type="term" value="F:ATP binding"/>
    <property type="evidence" value="ECO:0007669"/>
    <property type="project" value="UniProtKB-UniRule"/>
</dbReference>
<evidence type="ECO:0000256" key="2">
    <source>
        <dbReference type="ARBA" id="ARBA00022629"/>
    </source>
</evidence>
<comment type="function">
    <text evidence="8">Catalyzes the phosphorylation of D-xylulose to D-xylulose 5-phosphate.</text>
</comment>
<evidence type="ECO:0000256" key="9">
    <source>
        <dbReference type="RuleBase" id="RU003733"/>
    </source>
</evidence>
<dbReference type="AlphaFoldDB" id="A0A2U8DNM1"/>
<dbReference type="InterPro" id="IPR050406">
    <property type="entry name" value="FGGY_Carb_Kinase"/>
</dbReference>
<dbReference type="InterPro" id="IPR043129">
    <property type="entry name" value="ATPase_NBD"/>
</dbReference>
<dbReference type="NCBIfam" id="TIGR01312">
    <property type="entry name" value="XylB"/>
    <property type="match status" value="1"/>
</dbReference>
<evidence type="ECO:0000313" key="13">
    <source>
        <dbReference type="EMBL" id="AWI04269.1"/>
    </source>
</evidence>
<dbReference type="SUPFAM" id="SSF53067">
    <property type="entry name" value="Actin-like ATPase domain"/>
    <property type="match status" value="2"/>
</dbReference>
<dbReference type="GO" id="GO:0004856">
    <property type="term" value="F:D-xylulokinase activity"/>
    <property type="evidence" value="ECO:0007669"/>
    <property type="project" value="UniProtKB-UniRule"/>
</dbReference>
<dbReference type="PROSITE" id="PS00445">
    <property type="entry name" value="FGGY_KINASES_2"/>
    <property type="match status" value="1"/>
</dbReference>
<evidence type="ECO:0000256" key="4">
    <source>
        <dbReference type="ARBA" id="ARBA00022741"/>
    </source>
</evidence>
<dbReference type="OrthoDB" id="9805576at2"/>
<dbReference type="HAMAP" id="MF_02220">
    <property type="entry name" value="XylB"/>
    <property type="match status" value="1"/>
</dbReference>
<feature type="domain" description="Carbohydrate kinase FGGY N-terminal" evidence="11">
    <location>
        <begin position="10"/>
        <end position="252"/>
    </location>
</feature>
<evidence type="ECO:0000256" key="10">
    <source>
        <dbReference type="RuleBase" id="RU364073"/>
    </source>
</evidence>
<dbReference type="PROSITE" id="PS00933">
    <property type="entry name" value="FGGY_KINASES_1"/>
    <property type="match status" value="1"/>
</dbReference>
<keyword evidence="5 8" id="KW-0418">Kinase</keyword>
<dbReference type="Gene3D" id="3.30.420.40">
    <property type="match status" value="2"/>
</dbReference>
<evidence type="ECO:0000256" key="3">
    <source>
        <dbReference type="ARBA" id="ARBA00022679"/>
    </source>
</evidence>
<keyword evidence="14" id="KW-1185">Reference proteome</keyword>
<dbReference type="EMBL" id="CP020953">
    <property type="protein sequence ID" value="AWI04269.1"/>
    <property type="molecule type" value="Genomic_DNA"/>
</dbReference>
<proteinExistence type="inferred from homology"/>
<keyword evidence="4 8" id="KW-0547">Nucleotide-binding</keyword>
<comment type="catalytic activity">
    <reaction evidence="8 10">
        <text>D-xylulose + ATP = D-xylulose 5-phosphate + ADP + H(+)</text>
        <dbReference type="Rhea" id="RHEA:10964"/>
        <dbReference type="ChEBI" id="CHEBI:15378"/>
        <dbReference type="ChEBI" id="CHEBI:17140"/>
        <dbReference type="ChEBI" id="CHEBI:30616"/>
        <dbReference type="ChEBI" id="CHEBI:57737"/>
        <dbReference type="ChEBI" id="CHEBI:456216"/>
        <dbReference type="EC" id="2.7.1.17"/>
    </reaction>
</comment>
<reference evidence="14" key="1">
    <citation type="submission" date="2017-04" db="EMBL/GenBank/DDBJ databases">
        <authorList>
            <person name="Song Y."/>
            <person name="Cho B.-K."/>
        </authorList>
    </citation>
    <scope>NUCLEOTIDE SEQUENCE [LARGE SCALE GENOMIC DNA]</scope>
    <source>
        <strain evidence="14">SL1</strain>
    </source>
</reference>
<gene>
    <name evidence="8 10" type="primary">xylB</name>
    <name evidence="13" type="ORF">B9W14_07070</name>
</gene>
<evidence type="ECO:0000256" key="7">
    <source>
        <dbReference type="ARBA" id="ARBA00023277"/>
    </source>
</evidence>
<dbReference type="GO" id="GO:0042732">
    <property type="term" value="P:D-xylose metabolic process"/>
    <property type="evidence" value="ECO:0007669"/>
    <property type="project" value="UniProtKB-KW"/>
</dbReference>
<dbReference type="PIRSF" id="PIRSF000538">
    <property type="entry name" value="GlpK"/>
    <property type="match status" value="1"/>
</dbReference>
<dbReference type="Pfam" id="PF00370">
    <property type="entry name" value="FGGY_N"/>
    <property type="match status" value="1"/>
</dbReference>
<dbReference type="InterPro" id="IPR000577">
    <property type="entry name" value="Carb_kinase_FGGY"/>
</dbReference>
<dbReference type="KEGG" id="cdrk:B9W14_07070"/>
<name>A0A2U8DNM1_9CLOT</name>
<evidence type="ECO:0000259" key="12">
    <source>
        <dbReference type="Pfam" id="PF02782"/>
    </source>
</evidence>
<dbReference type="InterPro" id="IPR006000">
    <property type="entry name" value="Xylulokinase"/>
</dbReference>
<comment type="similarity">
    <text evidence="1 8 9">Belongs to the FGGY kinase family.</text>
</comment>
<evidence type="ECO:0000313" key="14">
    <source>
        <dbReference type="Proteomes" id="UP000244910"/>
    </source>
</evidence>
<dbReference type="InterPro" id="IPR018485">
    <property type="entry name" value="FGGY_C"/>
</dbReference>
<dbReference type="Pfam" id="PF02782">
    <property type="entry name" value="FGGY_C"/>
    <property type="match status" value="1"/>
</dbReference>
<keyword evidence="2 8" id="KW-0859">Xylose metabolism</keyword>
<organism evidence="13 14">
    <name type="scientific">Clostridium drakei</name>
    <dbReference type="NCBI Taxonomy" id="332101"/>
    <lineage>
        <taxon>Bacteria</taxon>
        <taxon>Bacillati</taxon>
        <taxon>Bacillota</taxon>
        <taxon>Clostridia</taxon>
        <taxon>Eubacteriales</taxon>
        <taxon>Clostridiaceae</taxon>
        <taxon>Clostridium</taxon>
    </lineage>
</organism>
<dbReference type="PANTHER" id="PTHR43095">
    <property type="entry name" value="SUGAR KINASE"/>
    <property type="match status" value="1"/>
</dbReference>
<accession>A0A2U8DNM1</accession>
<feature type="domain" description="Carbohydrate kinase FGGY C-terminal" evidence="12">
    <location>
        <begin position="262"/>
        <end position="445"/>
    </location>
</feature>
<feature type="binding site" evidence="8">
    <location>
        <begin position="86"/>
        <end position="87"/>
    </location>
    <ligand>
        <name>substrate</name>
    </ligand>
</feature>